<dbReference type="OrthoDB" id="9809733at2"/>
<evidence type="ECO:0000256" key="1">
    <source>
        <dbReference type="ARBA" id="ARBA00006926"/>
    </source>
</evidence>
<proteinExistence type="inferred from homology"/>
<dbReference type="PROSITE" id="PS51352">
    <property type="entry name" value="THIOREDOXIN_2"/>
    <property type="match status" value="1"/>
</dbReference>
<dbReference type="FunFam" id="3.40.30.10:FF:000010">
    <property type="entry name" value="Glutathione peroxidase"/>
    <property type="match status" value="1"/>
</dbReference>
<dbReference type="AlphaFoldDB" id="A0A2N0BBJ4"/>
<evidence type="ECO:0000256" key="5">
    <source>
        <dbReference type="RuleBase" id="RU000499"/>
    </source>
</evidence>
<comment type="similarity">
    <text evidence="1 5">Belongs to the glutathione peroxidase family.</text>
</comment>
<dbReference type="SUPFAM" id="SSF52833">
    <property type="entry name" value="Thioredoxin-like"/>
    <property type="match status" value="1"/>
</dbReference>
<dbReference type="GO" id="GO:0004601">
    <property type="term" value="F:peroxidase activity"/>
    <property type="evidence" value="ECO:0007669"/>
    <property type="project" value="UniProtKB-KW"/>
</dbReference>
<dbReference type="CDD" id="cd00340">
    <property type="entry name" value="GSH_Peroxidase"/>
    <property type="match status" value="1"/>
</dbReference>
<evidence type="ECO:0000256" key="3">
    <source>
        <dbReference type="ARBA" id="ARBA00023002"/>
    </source>
</evidence>
<dbReference type="PRINTS" id="PR01011">
    <property type="entry name" value="GLUTPROXDASE"/>
</dbReference>
<dbReference type="PIRSF" id="PIRSF000303">
    <property type="entry name" value="Glutathion_perox"/>
    <property type="match status" value="1"/>
</dbReference>
<dbReference type="InterPro" id="IPR013766">
    <property type="entry name" value="Thioredoxin_domain"/>
</dbReference>
<reference evidence="6" key="1">
    <citation type="submission" date="2017-07" db="EMBL/GenBank/DDBJ databases">
        <title>Leptospira spp. isolated from tropical soils.</title>
        <authorList>
            <person name="Thibeaux R."/>
            <person name="Iraola G."/>
            <person name="Ferres I."/>
            <person name="Bierque E."/>
            <person name="Girault D."/>
            <person name="Soupe-Gilbert M.-E."/>
            <person name="Picardeau M."/>
            <person name="Goarant C."/>
        </authorList>
    </citation>
    <scope>NUCLEOTIDE SEQUENCE [LARGE SCALE GENOMIC DNA]</scope>
    <source>
        <strain evidence="6">ATI7-C-A5</strain>
    </source>
</reference>
<evidence type="ECO:0000313" key="6">
    <source>
        <dbReference type="EMBL" id="PJZ93894.1"/>
    </source>
</evidence>
<dbReference type="InterPro" id="IPR029759">
    <property type="entry name" value="GPX_AS"/>
</dbReference>
<dbReference type="InterPro" id="IPR000889">
    <property type="entry name" value="Glutathione_peroxidase"/>
</dbReference>
<evidence type="ECO:0000256" key="4">
    <source>
        <dbReference type="PIRSR" id="PIRSR000303-1"/>
    </source>
</evidence>
<feature type="active site" evidence="4">
    <location>
        <position position="41"/>
    </location>
</feature>
<keyword evidence="2 5" id="KW-0575">Peroxidase</keyword>
<dbReference type="PROSITE" id="PS00460">
    <property type="entry name" value="GLUTATHIONE_PEROXID_1"/>
    <property type="match status" value="1"/>
</dbReference>
<dbReference type="PROSITE" id="PS51355">
    <property type="entry name" value="GLUTATHIONE_PEROXID_3"/>
    <property type="match status" value="1"/>
</dbReference>
<dbReference type="EMBL" id="NPEF01000038">
    <property type="protein sequence ID" value="PJZ93894.1"/>
    <property type="molecule type" value="Genomic_DNA"/>
</dbReference>
<accession>A0A2N0BBJ4</accession>
<dbReference type="Pfam" id="PF00255">
    <property type="entry name" value="GSHPx"/>
    <property type="match status" value="1"/>
</dbReference>
<dbReference type="PANTHER" id="PTHR11592">
    <property type="entry name" value="GLUTATHIONE PEROXIDASE"/>
    <property type="match status" value="1"/>
</dbReference>
<comment type="caution">
    <text evidence="6">The sequence shown here is derived from an EMBL/GenBank/DDBJ whole genome shotgun (WGS) entry which is preliminary data.</text>
</comment>
<dbReference type="Gene3D" id="3.40.30.10">
    <property type="entry name" value="Glutaredoxin"/>
    <property type="match status" value="1"/>
</dbReference>
<organism evidence="6">
    <name type="scientific">Leptospira ellisii</name>
    <dbReference type="NCBI Taxonomy" id="2023197"/>
    <lineage>
        <taxon>Bacteria</taxon>
        <taxon>Pseudomonadati</taxon>
        <taxon>Spirochaetota</taxon>
        <taxon>Spirochaetia</taxon>
        <taxon>Leptospirales</taxon>
        <taxon>Leptospiraceae</taxon>
        <taxon>Leptospira</taxon>
    </lineage>
</organism>
<dbReference type="GO" id="GO:0034599">
    <property type="term" value="P:cellular response to oxidative stress"/>
    <property type="evidence" value="ECO:0007669"/>
    <property type="project" value="TreeGrafter"/>
</dbReference>
<dbReference type="InterPro" id="IPR036249">
    <property type="entry name" value="Thioredoxin-like_sf"/>
</dbReference>
<keyword evidence="3 5" id="KW-0560">Oxidoreductase</keyword>
<sequence>MEIEMNQTLYDLTATLNNGTDKKLGDYKGKVLLIVNTASQCGFTPQYEGLQALYDKYKSEGLEVLGFPCDQFKHQEPGTDEQIASFCKRNYGVEFPIFKKIEVNGENTHPVFNFLKKQASGFFGSSIKWNFTKFLVDKEGNVIKRYAPVTTPEKIEKEIQVLLQK</sequence>
<evidence type="ECO:0000256" key="2">
    <source>
        <dbReference type="ARBA" id="ARBA00022559"/>
    </source>
</evidence>
<dbReference type="PANTHER" id="PTHR11592:SF78">
    <property type="entry name" value="GLUTATHIONE PEROXIDASE"/>
    <property type="match status" value="1"/>
</dbReference>
<protein>
    <recommendedName>
        <fullName evidence="5">Glutathione peroxidase</fullName>
    </recommendedName>
</protein>
<gene>
    <name evidence="6" type="ORF">CH379_05555</name>
</gene>
<accession>A0A2N0BFP7</accession>
<name>A0A2N0BBJ4_9LEPT</name>